<organism evidence="2 3">
    <name type="scientific">Neotamlana sedimentorum</name>
    <dbReference type="NCBI Taxonomy" id="1435349"/>
    <lineage>
        <taxon>Bacteria</taxon>
        <taxon>Pseudomonadati</taxon>
        <taxon>Bacteroidota</taxon>
        <taxon>Flavobacteriia</taxon>
        <taxon>Flavobacteriales</taxon>
        <taxon>Flavobacteriaceae</taxon>
        <taxon>Neotamlana</taxon>
    </lineage>
</organism>
<dbReference type="RefSeq" id="WP_044632342.1">
    <property type="nucleotide sequence ID" value="NZ_JTDW01000005.1"/>
</dbReference>
<comment type="caution">
    <text evidence="2">The sequence shown here is derived from an EMBL/GenBank/DDBJ whole genome shotgun (WGS) entry which is preliminary data.</text>
</comment>
<name>A0A0D7W950_9FLAO</name>
<feature type="chain" id="PRO_5002325433" description="Peptidase A1 domain-containing protein" evidence="1">
    <location>
        <begin position="20"/>
        <end position="322"/>
    </location>
</feature>
<sequence>MKCFKIILGFLFTITVACAQNDLCFGEKFPLKLGQATPYAKVSVGNIEGYFLVDFGTTSSTIDTNNFINGKPIVNSSNKYNNFNFLGNWGSVSLYHQNHKNIAGLTNFKQAGIIGTDFLTTNIYMLDYENNAIYKSAAFNFCMNETLISKDFKAASSVGYYSNDYTKLNNDCTANIPTIPVKIGTISATAQIDSGYDDAKYRHSININRAFFNALIDAGIYLVENPSANITLSTCVGYYSEAVKAYKLPKGVKFSITSIDGSPIFLTNDVNIFLKQTPPEAQTCGGIGTWKIPAAQLGASFLMDSKKVVFDPFQSKVWFYTK</sequence>
<dbReference type="Proteomes" id="UP000032578">
    <property type="component" value="Unassembled WGS sequence"/>
</dbReference>
<gene>
    <name evidence="2" type="ORF">PW52_07595</name>
</gene>
<dbReference type="OrthoDB" id="1490242at2"/>
<evidence type="ECO:0000313" key="3">
    <source>
        <dbReference type="Proteomes" id="UP000032578"/>
    </source>
</evidence>
<proteinExistence type="predicted"/>
<evidence type="ECO:0008006" key="4">
    <source>
        <dbReference type="Google" id="ProtNLM"/>
    </source>
</evidence>
<dbReference type="EMBL" id="JTDW01000005">
    <property type="protein sequence ID" value="KJD35609.1"/>
    <property type="molecule type" value="Genomic_DNA"/>
</dbReference>
<keyword evidence="1" id="KW-0732">Signal</keyword>
<dbReference type="AlphaFoldDB" id="A0A0D7W950"/>
<dbReference type="PATRIC" id="fig|1435349.4.peg.2499"/>
<feature type="signal peptide" evidence="1">
    <location>
        <begin position="1"/>
        <end position="19"/>
    </location>
</feature>
<dbReference type="PROSITE" id="PS51257">
    <property type="entry name" value="PROKAR_LIPOPROTEIN"/>
    <property type="match status" value="1"/>
</dbReference>
<evidence type="ECO:0000256" key="1">
    <source>
        <dbReference type="SAM" id="SignalP"/>
    </source>
</evidence>
<protein>
    <recommendedName>
        <fullName evidence="4">Peptidase A1 domain-containing protein</fullName>
    </recommendedName>
</protein>
<reference evidence="2 3" key="1">
    <citation type="submission" date="2014-11" db="EMBL/GenBank/DDBJ databases">
        <title>Tamlana sedimentorum sp. nov., isolated from shallow sand sediments of the Sea of Japan.</title>
        <authorList>
            <person name="Romanenko L.A."/>
        </authorList>
    </citation>
    <scope>NUCLEOTIDE SEQUENCE [LARGE SCALE GENOMIC DNA]</scope>
    <source>
        <strain evidence="2 3">JCM 19808</strain>
    </source>
</reference>
<evidence type="ECO:0000313" key="2">
    <source>
        <dbReference type="EMBL" id="KJD35609.1"/>
    </source>
</evidence>
<accession>A0A0D7W950</accession>
<keyword evidence="3" id="KW-1185">Reference proteome</keyword>